<dbReference type="CDD" id="cd03257">
    <property type="entry name" value="ABC_NikE_OppD_transporters"/>
    <property type="match status" value="1"/>
</dbReference>
<keyword evidence="4 6" id="KW-0067">ATP-binding</keyword>
<evidence type="ECO:0000256" key="3">
    <source>
        <dbReference type="ARBA" id="ARBA00022741"/>
    </source>
</evidence>
<gene>
    <name evidence="6" type="ORF">JD276_07650</name>
</gene>
<keyword evidence="7" id="KW-1185">Reference proteome</keyword>
<dbReference type="Proteomes" id="UP000608530">
    <property type="component" value="Unassembled WGS sequence"/>
</dbReference>
<dbReference type="PANTHER" id="PTHR43776">
    <property type="entry name" value="TRANSPORT ATP-BINDING PROTEIN"/>
    <property type="match status" value="1"/>
</dbReference>
<dbReference type="PANTHER" id="PTHR43776:SF7">
    <property type="entry name" value="D,D-DIPEPTIDE TRANSPORT ATP-BINDING PROTEIN DDPF-RELATED"/>
    <property type="match status" value="1"/>
</dbReference>
<dbReference type="InterPro" id="IPR050319">
    <property type="entry name" value="ABC_transp_ATP-bind"/>
</dbReference>
<protein>
    <submittedName>
        <fullName evidence="6">ABC transporter ATP-binding protein</fullName>
    </submittedName>
</protein>
<feature type="domain" description="ABC transporter" evidence="5">
    <location>
        <begin position="8"/>
        <end position="253"/>
    </location>
</feature>
<reference evidence="6" key="1">
    <citation type="submission" date="2020-12" db="EMBL/GenBank/DDBJ databases">
        <title>Leucobacter sp. CAS1, isolated from Chromium sludge.</title>
        <authorList>
            <person name="Xu Z."/>
        </authorList>
    </citation>
    <scope>NUCLEOTIDE SEQUENCE</scope>
    <source>
        <strain evidence="6">CSA1</strain>
    </source>
</reference>
<evidence type="ECO:0000256" key="2">
    <source>
        <dbReference type="ARBA" id="ARBA00022448"/>
    </source>
</evidence>
<dbReference type="AlphaFoldDB" id="A0A934Q876"/>
<dbReference type="SMART" id="SM00382">
    <property type="entry name" value="AAA"/>
    <property type="match status" value="1"/>
</dbReference>
<dbReference type="Gene3D" id="3.40.50.300">
    <property type="entry name" value="P-loop containing nucleotide triphosphate hydrolases"/>
    <property type="match status" value="1"/>
</dbReference>
<dbReference type="RefSeq" id="WP_200115049.1">
    <property type="nucleotide sequence ID" value="NZ_JAEHOH010000009.1"/>
</dbReference>
<comment type="caution">
    <text evidence="6">The sequence shown here is derived from an EMBL/GenBank/DDBJ whole genome shotgun (WGS) entry which is preliminary data.</text>
</comment>
<dbReference type="EMBL" id="JAEHOH010000009">
    <property type="protein sequence ID" value="MBK0418906.1"/>
    <property type="molecule type" value="Genomic_DNA"/>
</dbReference>
<dbReference type="GO" id="GO:0005524">
    <property type="term" value="F:ATP binding"/>
    <property type="evidence" value="ECO:0007669"/>
    <property type="project" value="UniProtKB-KW"/>
</dbReference>
<dbReference type="GO" id="GO:0055085">
    <property type="term" value="P:transmembrane transport"/>
    <property type="evidence" value="ECO:0007669"/>
    <property type="project" value="UniProtKB-ARBA"/>
</dbReference>
<keyword evidence="2" id="KW-0813">Transport</keyword>
<dbReference type="InterPro" id="IPR003439">
    <property type="entry name" value="ABC_transporter-like_ATP-bd"/>
</dbReference>
<proteinExistence type="inferred from homology"/>
<sequence length="281" mass="30886">MSGNDIVIAAEGLRKVFKRGRGEHVAVEGATFRMTRGRNLGIVGESGSGKSTLARMVMGLERPSAGTVMVCGEDMTVRAVSRSARKRRAKLTQMVYQDPFGSLDPRQTVESALREVLAIHGTGDRRDRELRIAELCDLVGLTQQQRERNPKDLSGGQRQRVAIARALAVEPRMILLDEAVAALDISIQAQILNLLLDVQEATGTDYVLISHDLAVVGHLTDDVIVMREGRIVEQGRTADVLERPTEAYTRVLRDSVPSFEWREEGVLEGIARRVVPPGSAR</sequence>
<accession>A0A934Q876</accession>
<dbReference type="SUPFAM" id="SSF52540">
    <property type="entry name" value="P-loop containing nucleoside triphosphate hydrolases"/>
    <property type="match status" value="1"/>
</dbReference>
<name>A0A934Q876_9MICO</name>
<evidence type="ECO:0000313" key="6">
    <source>
        <dbReference type="EMBL" id="MBK0418906.1"/>
    </source>
</evidence>
<evidence type="ECO:0000313" key="7">
    <source>
        <dbReference type="Proteomes" id="UP000608530"/>
    </source>
</evidence>
<dbReference type="InterPro" id="IPR027417">
    <property type="entry name" value="P-loop_NTPase"/>
</dbReference>
<dbReference type="Pfam" id="PF00005">
    <property type="entry name" value="ABC_tran"/>
    <property type="match status" value="1"/>
</dbReference>
<organism evidence="6 7">
    <name type="scientific">Leucobacter chromiisoli</name>
    <dbReference type="NCBI Taxonomy" id="2796471"/>
    <lineage>
        <taxon>Bacteria</taxon>
        <taxon>Bacillati</taxon>
        <taxon>Actinomycetota</taxon>
        <taxon>Actinomycetes</taxon>
        <taxon>Micrococcales</taxon>
        <taxon>Microbacteriaceae</taxon>
        <taxon>Leucobacter</taxon>
    </lineage>
</organism>
<evidence type="ECO:0000256" key="1">
    <source>
        <dbReference type="ARBA" id="ARBA00005417"/>
    </source>
</evidence>
<dbReference type="InterPro" id="IPR017871">
    <property type="entry name" value="ABC_transporter-like_CS"/>
</dbReference>
<dbReference type="PROSITE" id="PS50893">
    <property type="entry name" value="ABC_TRANSPORTER_2"/>
    <property type="match status" value="1"/>
</dbReference>
<keyword evidence="3" id="KW-0547">Nucleotide-binding</keyword>
<dbReference type="GO" id="GO:0016887">
    <property type="term" value="F:ATP hydrolysis activity"/>
    <property type="evidence" value="ECO:0007669"/>
    <property type="project" value="InterPro"/>
</dbReference>
<dbReference type="InterPro" id="IPR003593">
    <property type="entry name" value="AAA+_ATPase"/>
</dbReference>
<evidence type="ECO:0000256" key="4">
    <source>
        <dbReference type="ARBA" id="ARBA00022840"/>
    </source>
</evidence>
<evidence type="ECO:0000259" key="5">
    <source>
        <dbReference type="PROSITE" id="PS50893"/>
    </source>
</evidence>
<dbReference type="PROSITE" id="PS00211">
    <property type="entry name" value="ABC_TRANSPORTER_1"/>
    <property type="match status" value="1"/>
</dbReference>
<comment type="similarity">
    <text evidence="1">Belongs to the ABC transporter superfamily.</text>
</comment>